<dbReference type="VEuPathDB" id="TriTrypDB:BCY84_15156"/>
<evidence type="ECO:0000256" key="3">
    <source>
        <dbReference type="ARBA" id="ARBA00022801"/>
    </source>
</evidence>
<dbReference type="SUPFAM" id="SSF49854">
    <property type="entry name" value="Spermadhesin, CUB domain"/>
    <property type="match status" value="1"/>
</dbReference>
<dbReference type="InterPro" id="IPR002049">
    <property type="entry name" value="LE_dom"/>
</dbReference>
<dbReference type="PANTHER" id="PTHR43399:SF4">
    <property type="entry name" value="CELL WALL-ASSOCIATED PROTEASE"/>
    <property type="match status" value="1"/>
</dbReference>
<dbReference type="VEuPathDB" id="TriTrypDB:ECC02_001723"/>
<evidence type="ECO:0000256" key="8">
    <source>
        <dbReference type="SAM" id="SignalP"/>
    </source>
</evidence>
<dbReference type="SUPFAM" id="SSF49785">
    <property type="entry name" value="Galactose-binding domain-like"/>
    <property type="match status" value="1"/>
</dbReference>
<evidence type="ECO:0000313" key="10">
    <source>
        <dbReference type="EMBL" id="PWU97151.1"/>
    </source>
</evidence>
<keyword evidence="5" id="KW-1015">Disulfide bond</keyword>
<feature type="active site" description="Charge relay system" evidence="6">
    <location>
        <position position="379"/>
    </location>
</feature>
<dbReference type="VEuPathDB" id="TriTrypDB:TcBrA4_0129140"/>
<feature type="active site" description="Charge relay system" evidence="6">
    <location>
        <position position="431"/>
    </location>
</feature>
<gene>
    <name evidence="10" type="ORF">C3747_247g11</name>
</gene>
<evidence type="ECO:0000256" key="4">
    <source>
        <dbReference type="ARBA" id="ARBA00022825"/>
    </source>
</evidence>
<dbReference type="CDD" id="cd00055">
    <property type="entry name" value="EGF_Lam"/>
    <property type="match status" value="1"/>
</dbReference>
<dbReference type="VEuPathDB" id="TriTrypDB:Tc_MARK_3126"/>
<dbReference type="CDD" id="cd00041">
    <property type="entry name" value="CUB"/>
    <property type="match status" value="1"/>
</dbReference>
<dbReference type="PRINTS" id="PR00723">
    <property type="entry name" value="SUBTILISIN"/>
</dbReference>
<dbReference type="SMART" id="SM00181">
    <property type="entry name" value="EGF"/>
    <property type="match status" value="3"/>
</dbReference>
<keyword evidence="3 6" id="KW-0378">Hydrolase</keyword>
<evidence type="ECO:0000256" key="7">
    <source>
        <dbReference type="SAM" id="Phobius"/>
    </source>
</evidence>
<dbReference type="VEuPathDB" id="TriTrypDB:TCDM_07785"/>
<dbReference type="InterPro" id="IPR008979">
    <property type="entry name" value="Galactose-bd-like_sf"/>
</dbReference>
<protein>
    <submittedName>
        <fullName evidence="10">Putative subtilisin-like serine peptidase</fullName>
    </submittedName>
</protein>
<proteinExistence type="inferred from homology"/>
<keyword evidence="7" id="KW-0472">Membrane</keyword>
<feature type="active site" description="Charge relay system" evidence="6">
    <location>
        <position position="613"/>
    </location>
</feature>
<dbReference type="InterPro" id="IPR000859">
    <property type="entry name" value="CUB_dom"/>
</dbReference>
<dbReference type="Proteomes" id="UP000246078">
    <property type="component" value="Unassembled WGS sequence"/>
</dbReference>
<dbReference type="InterPro" id="IPR051048">
    <property type="entry name" value="Peptidase_S8/S53_subtilisin"/>
</dbReference>
<dbReference type="InterPro" id="IPR034058">
    <property type="entry name" value="TagA/B/C/D_pept_dom"/>
</dbReference>
<dbReference type="SUPFAM" id="SSF52743">
    <property type="entry name" value="Subtilisin-like"/>
    <property type="match status" value="1"/>
</dbReference>
<dbReference type="EMBL" id="PRFC01000247">
    <property type="protein sequence ID" value="PWU97151.1"/>
    <property type="molecule type" value="Genomic_DNA"/>
</dbReference>
<dbReference type="PROSITE" id="PS00137">
    <property type="entry name" value="SUBTILASE_HIS"/>
    <property type="match status" value="1"/>
</dbReference>
<accession>A0A2V2VLD6</accession>
<dbReference type="InterPro" id="IPR000209">
    <property type="entry name" value="Peptidase_S8/S53_dom"/>
</dbReference>
<dbReference type="SMART" id="SM00042">
    <property type="entry name" value="CUB"/>
    <property type="match status" value="1"/>
</dbReference>
<dbReference type="InterPro" id="IPR015500">
    <property type="entry name" value="Peptidase_S8_subtilisin-rel"/>
</dbReference>
<feature type="domain" description="CUB" evidence="9">
    <location>
        <begin position="943"/>
        <end position="1057"/>
    </location>
</feature>
<dbReference type="InterPro" id="IPR035914">
    <property type="entry name" value="Sperma_CUB_dom_sf"/>
</dbReference>
<keyword evidence="7" id="KW-1133">Transmembrane helix</keyword>
<dbReference type="VEuPathDB" id="TriTrypDB:TcCLB.509669.20"/>
<dbReference type="CDD" id="cd04842">
    <property type="entry name" value="Peptidases_S8_Kp43_protease"/>
    <property type="match status" value="1"/>
</dbReference>
<dbReference type="Gene3D" id="2.60.120.380">
    <property type="match status" value="1"/>
</dbReference>
<dbReference type="Gene3D" id="2.60.120.290">
    <property type="entry name" value="Spermadhesin, CUB domain"/>
    <property type="match status" value="1"/>
</dbReference>
<evidence type="ECO:0000256" key="5">
    <source>
        <dbReference type="ARBA" id="ARBA00023157"/>
    </source>
</evidence>
<evidence type="ECO:0000259" key="9">
    <source>
        <dbReference type="PROSITE" id="PS01180"/>
    </source>
</evidence>
<dbReference type="VEuPathDB" id="TriTrypDB:C3747_247g11"/>
<dbReference type="InterPro" id="IPR022398">
    <property type="entry name" value="Peptidase_S8_His-AS"/>
</dbReference>
<evidence type="ECO:0000313" key="11">
    <source>
        <dbReference type="Proteomes" id="UP000246078"/>
    </source>
</evidence>
<name>A0A2V2VLD6_TRYCR</name>
<comment type="similarity">
    <text evidence="1 6">Belongs to the peptidase S8 family.</text>
</comment>
<dbReference type="VEuPathDB" id="TriTrypDB:TcCLB.509617.70"/>
<dbReference type="InterPro" id="IPR000742">
    <property type="entry name" value="EGF"/>
</dbReference>
<keyword evidence="7" id="KW-0812">Transmembrane</keyword>
<organism evidence="10 11">
    <name type="scientific">Trypanosoma cruzi</name>
    <dbReference type="NCBI Taxonomy" id="5693"/>
    <lineage>
        <taxon>Eukaryota</taxon>
        <taxon>Discoba</taxon>
        <taxon>Euglenozoa</taxon>
        <taxon>Kinetoplastea</taxon>
        <taxon>Metakinetoplastina</taxon>
        <taxon>Trypanosomatida</taxon>
        <taxon>Trypanosomatidae</taxon>
        <taxon>Trypanosoma</taxon>
        <taxon>Schizotrypanum</taxon>
    </lineage>
</organism>
<keyword evidence="2 6" id="KW-0645">Protease</keyword>
<dbReference type="Pfam" id="PF00431">
    <property type="entry name" value="CUB"/>
    <property type="match status" value="1"/>
</dbReference>
<sequence length="1372" mass="150143">MLSGTPPFFLMTLFSLTLMHFLLSGVGTCAASAGDAAAAAAAAASKRPLAMRRSPLQKWLHADWLKIHETPLHWFVQKHHHQYPHTGENSTSHVASACDSCRTRRPFLTARTAGLSGEDASLLDSDDGRYVVVKLDKLRWKERRNVRSSLMRHRLEDTHIIDELHMLVYVDSERAAQIRAALEAEDRGVSPLTSLTVLDVYSTPTGARLKLSRAIRFSMHRCGARHDKSAVDNKPMEEMDLRWRLPLDVRTALGRENVVERSLQSVSSKTRNVSAKCQWNIISSIAGKGLVRWVLTLSSGGKKEEEKEMDVVCHCSAFINTVVSHPAVRWMEVAIEHVAPLNFYATALVQNGNQDEREPFRPFWDAGIDGSGELVGLADSGVDFDSCFFSDPKESVAIYPEVNHRHRKVISFVPCDLFPGERLIGDKKRGHGTHVAGTLAGYVLDDDENSKYNGVAKGAKIFFTSLGVPSQPLLTLPIDITEVFRPAYKEGAHIFSNSWGFFAPDEYTAVEKSMDALANQMDDALIVFAAGNSPNSGLLTPCRTKNMICIGAHKNTFDPNTQNTIAKFSSPGPTYDHRVKPELVAPGDTITSAFSDGNISTNQCAVVSMRGTSMATAALAGSVALMRQHLRTLENISSPSSALLKALLIHCTVNLNNSRLSGFGRLDMSLFFTPTGIIGWFRDRDSIGHHASKVHHFTLGPNLLDVNEIRVSLVWTDIGSAMEGSAISLVNNLDVLLVDSKGAVYFAGENKTLDTTNVMEQICLPISWELAAGFRVFVYGGSVHEGNNQPYALVVSGPGLSYVDNASIMSGVVCPNNCSGNGNCFGGICECHTGYRFIDCSFCDEEAMCNGHGTCAAKDLQCKCDNEHFADEHCSSCKPGWYGPSCSSNCTCSERGKCNMETGECICQKDKTWGGSGCFSGPNCEYCCEDFAGEKCNVRSYWCREDGWPFEVNDTAGGYIEVNGYGTYSPMLVCRWVVKAPRGRIIRLQYLRFEVESPTDIVVLYDDASDEAEPIRVDTGTSAQGLLFLSSSNALAIVFSSRWSHVRKGFLMHYSFEGPNNSNCTVPCVKNALCDVWGGGFCVCNEGRAGWDCGVEVGSDNKVIELQEEDKRGATYFTPLVNEELQLNLKHQSPNWVRTDVYLALESSIFTKQQGEMALRAAAIRSTPSGAISIKKEKKIGWTSNCRYARISLSYRLSAPKGELNISFTLLNNASLLSAANGNASYRAAAYLAKSEPQDIYETLDTDDRLLLISCSSDLSSEVPLSVFGDFLNRTNDASEGRTGVSAFVAPLLLFVFFASGFFWVPLFFTWRPRQGLALATIPTEEVMVLTSSSVCIGAEDDARIESGDGLFSSISVFSETHEVGETSTGAA</sequence>
<dbReference type="PROSITE" id="PS01180">
    <property type="entry name" value="CUB"/>
    <property type="match status" value="1"/>
</dbReference>
<feature type="transmembrane region" description="Helical" evidence="7">
    <location>
        <begin position="1288"/>
        <end position="1309"/>
    </location>
</feature>
<dbReference type="Gene3D" id="3.40.50.200">
    <property type="entry name" value="Peptidase S8/S53 domain"/>
    <property type="match status" value="1"/>
</dbReference>
<dbReference type="GO" id="GO:0006508">
    <property type="term" value="P:proteolysis"/>
    <property type="evidence" value="ECO:0007669"/>
    <property type="project" value="UniProtKB-KW"/>
</dbReference>
<dbReference type="GO" id="GO:0004252">
    <property type="term" value="F:serine-type endopeptidase activity"/>
    <property type="evidence" value="ECO:0007669"/>
    <property type="project" value="UniProtKB-UniRule"/>
</dbReference>
<dbReference type="InterPro" id="IPR036852">
    <property type="entry name" value="Peptidase_S8/S53_dom_sf"/>
</dbReference>
<comment type="caution">
    <text evidence="10">The sequence shown here is derived from an EMBL/GenBank/DDBJ whole genome shotgun (WGS) entry which is preliminary data.</text>
</comment>
<dbReference type="VEuPathDB" id="TriTrypDB:C4B63_10g296"/>
<evidence type="ECO:0000256" key="6">
    <source>
        <dbReference type="PROSITE-ProRule" id="PRU01240"/>
    </source>
</evidence>
<feature type="chain" id="PRO_5030058711" evidence="8">
    <location>
        <begin position="32"/>
        <end position="1372"/>
    </location>
</feature>
<feature type="signal peptide" evidence="8">
    <location>
        <begin position="1"/>
        <end position="31"/>
    </location>
</feature>
<dbReference type="VEuPathDB" id="TriTrypDB:TcCL_NonESM06917"/>
<dbReference type="Pfam" id="PF00082">
    <property type="entry name" value="Peptidase_S8"/>
    <property type="match status" value="1"/>
</dbReference>
<dbReference type="PROSITE" id="PS51892">
    <property type="entry name" value="SUBTILASE"/>
    <property type="match status" value="1"/>
</dbReference>
<dbReference type="PANTHER" id="PTHR43399">
    <property type="entry name" value="SUBTILISIN-RELATED"/>
    <property type="match status" value="1"/>
</dbReference>
<dbReference type="VEuPathDB" id="TriTrypDB:TcG_06305"/>
<keyword evidence="4 6" id="KW-0720">Serine protease</keyword>
<reference evidence="10 11" key="1">
    <citation type="journal article" date="2018" name="Microb. Genom.">
        <title>Expanding an expanded genome: long-read sequencing of Trypanosoma cruzi.</title>
        <authorList>
            <person name="Berna L."/>
            <person name="Rodriguez M."/>
            <person name="Chiribao M.L."/>
            <person name="Parodi-Talice A."/>
            <person name="Pita S."/>
            <person name="Rijo G."/>
            <person name="Alvarez-Valin F."/>
            <person name="Robello C."/>
        </authorList>
    </citation>
    <scope>NUCLEOTIDE SEQUENCE [LARGE SCALE GENOMIC DNA]</scope>
    <source>
        <strain evidence="10 11">TCC</strain>
    </source>
</reference>
<evidence type="ECO:0000256" key="1">
    <source>
        <dbReference type="ARBA" id="ARBA00011073"/>
    </source>
</evidence>
<evidence type="ECO:0000256" key="2">
    <source>
        <dbReference type="ARBA" id="ARBA00022670"/>
    </source>
</evidence>
<dbReference type="PROSITE" id="PS00022">
    <property type="entry name" value="EGF_1"/>
    <property type="match status" value="1"/>
</dbReference>
<dbReference type="VEuPathDB" id="TriTrypDB:TCSYLVIO_004329"/>
<keyword evidence="8" id="KW-0732">Signal</keyword>